<evidence type="ECO:0000313" key="4">
    <source>
        <dbReference type="Proteomes" id="UP000214618"/>
    </source>
</evidence>
<dbReference type="EMBL" id="CP017704">
    <property type="protein sequence ID" value="ASS97065.1"/>
    <property type="molecule type" value="Genomic_DNA"/>
</dbReference>
<dbReference type="Proteomes" id="UP000214618">
    <property type="component" value="Chromosome"/>
</dbReference>
<evidence type="ECO:0000256" key="1">
    <source>
        <dbReference type="ARBA" id="ARBA00006484"/>
    </source>
</evidence>
<proteinExistence type="inferred from homology"/>
<dbReference type="RefSeq" id="WP_063233840.1">
    <property type="nucleotide sequence ID" value="NZ_BCVO01000012.1"/>
</dbReference>
<dbReference type="PRINTS" id="PR00081">
    <property type="entry name" value="GDHRDH"/>
</dbReference>
<name>A0A223EPE7_9BACI</name>
<dbReference type="PANTHER" id="PTHR24321">
    <property type="entry name" value="DEHYDROGENASES, SHORT CHAIN"/>
    <property type="match status" value="1"/>
</dbReference>
<dbReference type="PANTHER" id="PTHR24321:SF8">
    <property type="entry name" value="ESTRADIOL 17-BETA-DEHYDROGENASE 8-RELATED"/>
    <property type="match status" value="1"/>
</dbReference>
<sequence>MQAFDFTEKVAIVTGGGGGIGRAASITLSENGAKVVVVDLSEEAGMLTVNEIKEKGGEAKFVKADVTKEDDIKTYVQKTIDSYGKIDIFLNNAGWEGKIMPLVDYPTEVFDQLMSINVRGIFLGLKHVLPHMIEQKSGAVVNTASGAGLLATPNMVAYGASKHAVLGITKTAGVEVAPHGVRVNAVCPGVVNTAMMRSIESGFGQGDAAAAETARKQLEATTPDGRYAEPQEIANLMMYLVSDLSSHITGQELVIDGGAILI</sequence>
<reference evidence="3 4" key="1">
    <citation type="submission" date="2016-10" db="EMBL/GenBank/DDBJ databases">
        <title>The whole genome sequencing and assembly of Bacillus simplex DSM 1321 strain.</title>
        <authorList>
            <person name="Park M.-K."/>
            <person name="Lee Y.-J."/>
            <person name="Yi H."/>
            <person name="Bahn Y.-S."/>
            <person name="Kim J.F."/>
            <person name="Lee D.-W."/>
        </authorList>
    </citation>
    <scope>NUCLEOTIDE SEQUENCE [LARGE SCALE GENOMIC DNA]</scope>
    <source>
        <strain evidence="3 4">DSM 1321</strain>
    </source>
</reference>
<dbReference type="PRINTS" id="PR00080">
    <property type="entry name" value="SDRFAMILY"/>
</dbReference>
<dbReference type="GeneID" id="56476270"/>
<protein>
    <submittedName>
        <fullName evidence="3">Short chain dehydrogenase</fullName>
    </submittedName>
</protein>
<dbReference type="CDD" id="cd05233">
    <property type="entry name" value="SDR_c"/>
    <property type="match status" value="1"/>
</dbReference>
<keyword evidence="2" id="KW-0560">Oxidoreductase</keyword>
<accession>A0A223EPE7</accession>
<evidence type="ECO:0000256" key="2">
    <source>
        <dbReference type="ARBA" id="ARBA00023002"/>
    </source>
</evidence>
<dbReference type="SUPFAM" id="SSF51735">
    <property type="entry name" value="NAD(P)-binding Rossmann-fold domains"/>
    <property type="match status" value="1"/>
</dbReference>
<organism evidence="3 4">
    <name type="scientific">Peribacillus simplex NBRC 15720 = DSM 1321</name>
    <dbReference type="NCBI Taxonomy" id="1349754"/>
    <lineage>
        <taxon>Bacteria</taxon>
        <taxon>Bacillati</taxon>
        <taxon>Bacillota</taxon>
        <taxon>Bacilli</taxon>
        <taxon>Bacillales</taxon>
        <taxon>Bacillaceae</taxon>
        <taxon>Peribacillus</taxon>
    </lineage>
</organism>
<dbReference type="NCBIfam" id="NF005559">
    <property type="entry name" value="PRK07231.1"/>
    <property type="match status" value="1"/>
</dbReference>
<comment type="similarity">
    <text evidence="1">Belongs to the short-chain dehydrogenases/reductases (SDR) family.</text>
</comment>
<dbReference type="FunFam" id="3.40.50.720:FF:000084">
    <property type="entry name" value="Short-chain dehydrogenase reductase"/>
    <property type="match status" value="1"/>
</dbReference>
<dbReference type="InterPro" id="IPR020904">
    <property type="entry name" value="Sc_DH/Rdtase_CS"/>
</dbReference>
<dbReference type="InterPro" id="IPR036291">
    <property type="entry name" value="NAD(P)-bd_dom_sf"/>
</dbReference>
<dbReference type="OrthoDB" id="306388at2"/>
<dbReference type="AlphaFoldDB" id="A0A223EPE7"/>
<dbReference type="InterPro" id="IPR002347">
    <property type="entry name" value="SDR_fam"/>
</dbReference>
<evidence type="ECO:0000313" key="3">
    <source>
        <dbReference type="EMBL" id="ASS97065.1"/>
    </source>
</evidence>
<dbReference type="Gene3D" id="3.40.50.720">
    <property type="entry name" value="NAD(P)-binding Rossmann-like Domain"/>
    <property type="match status" value="1"/>
</dbReference>
<dbReference type="GO" id="GO:0008206">
    <property type="term" value="P:bile acid metabolic process"/>
    <property type="evidence" value="ECO:0007669"/>
    <property type="project" value="UniProtKB-ARBA"/>
</dbReference>
<dbReference type="Pfam" id="PF13561">
    <property type="entry name" value="adh_short_C2"/>
    <property type="match status" value="1"/>
</dbReference>
<dbReference type="PROSITE" id="PS00061">
    <property type="entry name" value="ADH_SHORT"/>
    <property type="match status" value="1"/>
</dbReference>
<dbReference type="GO" id="GO:0016491">
    <property type="term" value="F:oxidoreductase activity"/>
    <property type="evidence" value="ECO:0007669"/>
    <property type="project" value="UniProtKB-KW"/>
</dbReference>
<gene>
    <name evidence="3" type="ORF">BS1321_26095</name>
</gene>